<sequence>MHLESDKISKLNTRSIKQVDSHCSRIEDFKAKLIDSNGEEISISQSEYQLILKVLQAIKSDQIIHIVSQNSKFTTQQAADFVNVSHPYLIKLLEQGWAPCS</sequence>
<dbReference type="Proteomes" id="UP000271624">
    <property type="component" value="Unassembled WGS sequence"/>
</dbReference>
<proteinExistence type="predicted"/>
<dbReference type="EMBL" id="RSCL01000001">
    <property type="protein sequence ID" value="RUT09970.1"/>
    <property type="molecule type" value="Genomic_DNA"/>
</dbReference>
<reference evidence="1" key="1">
    <citation type="submission" date="2018-12" db="EMBL/GenBank/DDBJ databases">
        <authorList>
            <person name="Will S."/>
            <person name="Neumann-Schaal M."/>
            <person name="Henke P."/>
        </authorList>
    </citation>
    <scope>NUCLEOTIDE SEQUENCE</scope>
    <source>
        <strain evidence="1">PCC 7102</strain>
    </source>
</reference>
<accession>A0A3S1BDU4</accession>
<protein>
    <recommendedName>
        <fullName evidence="3">Helix-turn-helix domain-containing protein</fullName>
    </recommendedName>
</protein>
<evidence type="ECO:0000313" key="2">
    <source>
        <dbReference type="Proteomes" id="UP000271624"/>
    </source>
</evidence>
<dbReference type="RefSeq" id="WP_127078453.1">
    <property type="nucleotide sequence ID" value="NZ_RSCL01000001.1"/>
</dbReference>
<gene>
    <name evidence="1" type="ORF">DSM106972_004650</name>
</gene>
<dbReference type="OrthoDB" id="26212at2"/>
<reference evidence="1" key="2">
    <citation type="journal article" date="2019" name="Genome Biol. Evol.">
        <title>Day and night: Metabolic profiles and evolutionary relationships of six axenic non-marine cyanobacteria.</title>
        <authorList>
            <person name="Will S.E."/>
            <person name="Henke P."/>
            <person name="Boedeker C."/>
            <person name="Huang S."/>
            <person name="Brinkmann H."/>
            <person name="Rohde M."/>
            <person name="Jarek M."/>
            <person name="Friedl T."/>
            <person name="Seufert S."/>
            <person name="Schumacher M."/>
            <person name="Overmann J."/>
            <person name="Neumann-Schaal M."/>
            <person name="Petersen J."/>
        </authorList>
    </citation>
    <scope>NUCLEOTIDE SEQUENCE [LARGE SCALE GENOMIC DNA]</scope>
    <source>
        <strain evidence="1">PCC 7102</strain>
    </source>
</reference>
<comment type="caution">
    <text evidence="1">The sequence shown here is derived from an EMBL/GenBank/DDBJ whole genome shotgun (WGS) entry which is preliminary data.</text>
</comment>
<organism evidence="1 2">
    <name type="scientific">Dulcicalothrix desertica PCC 7102</name>
    <dbReference type="NCBI Taxonomy" id="232991"/>
    <lineage>
        <taxon>Bacteria</taxon>
        <taxon>Bacillati</taxon>
        <taxon>Cyanobacteriota</taxon>
        <taxon>Cyanophyceae</taxon>
        <taxon>Nostocales</taxon>
        <taxon>Calotrichaceae</taxon>
        <taxon>Dulcicalothrix</taxon>
    </lineage>
</organism>
<evidence type="ECO:0000313" key="1">
    <source>
        <dbReference type="EMBL" id="RUT09970.1"/>
    </source>
</evidence>
<name>A0A3S1BDU4_9CYAN</name>
<keyword evidence="2" id="KW-1185">Reference proteome</keyword>
<dbReference type="AlphaFoldDB" id="A0A3S1BDU4"/>
<evidence type="ECO:0008006" key="3">
    <source>
        <dbReference type="Google" id="ProtNLM"/>
    </source>
</evidence>